<organism evidence="1 2">
    <name type="scientific">Azospirillum argentinense</name>
    <dbReference type="NCBI Taxonomy" id="2970906"/>
    <lineage>
        <taxon>Bacteria</taxon>
        <taxon>Pseudomonadati</taxon>
        <taxon>Pseudomonadota</taxon>
        <taxon>Alphaproteobacteria</taxon>
        <taxon>Rhodospirillales</taxon>
        <taxon>Azospirillaceae</taxon>
        <taxon>Azospirillum</taxon>
    </lineage>
</organism>
<evidence type="ECO:0000313" key="1">
    <source>
        <dbReference type="EMBL" id="KAA1052472.1"/>
    </source>
</evidence>
<dbReference type="AlphaFoldDB" id="A0A5B0KIR8"/>
<sequence length="39" mass="3986">MALLPENGHVATPLLHHIDTAPSLAVFVIAPPASGRDGV</sequence>
<evidence type="ECO:0000313" key="2">
    <source>
        <dbReference type="Proteomes" id="UP000325333"/>
    </source>
</evidence>
<reference evidence="1 2" key="1">
    <citation type="submission" date="2019-07" db="EMBL/GenBank/DDBJ databases">
        <title>Genome sequencing of the stress-tolerant strain Azospirillum brasilense Az19.</title>
        <authorList>
            <person name="Maroniche G.A."/>
            <person name="Garcia J.E."/>
            <person name="Pagnussat L."/>
            <person name="Amenta M."/>
            <person name="Creus C.M."/>
        </authorList>
    </citation>
    <scope>NUCLEOTIDE SEQUENCE [LARGE SCALE GENOMIC DNA]</scope>
    <source>
        <strain evidence="1 2">Az19</strain>
    </source>
</reference>
<comment type="caution">
    <text evidence="1">The sequence shown here is derived from an EMBL/GenBank/DDBJ whole genome shotgun (WGS) entry which is preliminary data.</text>
</comment>
<protein>
    <submittedName>
        <fullName evidence="1">Uncharacterized protein</fullName>
    </submittedName>
</protein>
<accession>A0A5B0KIR8</accession>
<dbReference type="Proteomes" id="UP000325333">
    <property type="component" value="Unassembled WGS sequence"/>
</dbReference>
<gene>
    <name evidence="1" type="ORF">FH063_004249</name>
</gene>
<dbReference type="EMBL" id="VEWN01000027">
    <property type="protein sequence ID" value="KAA1052472.1"/>
    <property type="molecule type" value="Genomic_DNA"/>
</dbReference>
<name>A0A5B0KIR8_9PROT</name>
<proteinExistence type="predicted"/>